<name>A0A8S4QHG8_9NEOP</name>
<keyword evidence="2" id="KW-1185">Reference proteome</keyword>
<reference evidence="1" key="1">
    <citation type="submission" date="2022-03" db="EMBL/GenBank/DDBJ databases">
        <authorList>
            <person name="Lindestad O."/>
        </authorList>
    </citation>
    <scope>NUCLEOTIDE SEQUENCE</scope>
</reference>
<accession>A0A8S4QHG8</accession>
<proteinExistence type="predicted"/>
<evidence type="ECO:0000313" key="1">
    <source>
        <dbReference type="EMBL" id="CAH2209452.1"/>
    </source>
</evidence>
<sequence>MHVRSSKVGSSVRRGAYALLADTHTDRCLGRALRDKTDTLVGRSGTVRSVASYCMSEQPTERSFLVANEHNQLDLSVLDTVIVLNVKSTPASPDLNLQNIFNAQVSFSDSSSIRKDHKYEWIARARSS</sequence>
<protein>
    <submittedName>
        <fullName evidence="1">Jg14988 protein</fullName>
    </submittedName>
</protein>
<dbReference type="EMBL" id="CAKXAJ010005938">
    <property type="protein sequence ID" value="CAH2209452.1"/>
    <property type="molecule type" value="Genomic_DNA"/>
</dbReference>
<feature type="non-terminal residue" evidence="1">
    <location>
        <position position="1"/>
    </location>
</feature>
<evidence type="ECO:0000313" key="2">
    <source>
        <dbReference type="Proteomes" id="UP000838756"/>
    </source>
</evidence>
<organism evidence="1 2">
    <name type="scientific">Pararge aegeria aegeria</name>
    <dbReference type="NCBI Taxonomy" id="348720"/>
    <lineage>
        <taxon>Eukaryota</taxon>
        <taxon>Metazoa</taxon>
        <taxon>Ecdysozoa</taxon>
        <taxon>Arthropoda</taxon>
        <taxon>Hexapoda</taxon>
        <taxon>Insecta</taxon>
        <taxon>Pterygota</taxon>
        <taxon>Neoptera</taxon>
        <taxon>Endopterygota</taxon>
        <taxon>Lepidoptera</taxon>
        <taxon>Glossata</taxon>
        <taxon>Ditrysia</taxon>
        <taxon>Papilionoidea</taxon>
        <taxon>Nymphalidae</taxon>
        <taxon>Satyrinae</taxon>
        <taxon>Satyrini</taxon>
        <taxon>Parargina</taxon>
        <taxon>Pararge</taxon>
    </lineage>
</organism>
<gene>
    <name evidence="1" type="primary">jg14988</name>
    <name evidence="1" type="ORF">PAEG_LOCUS1851</name>
</gene>
<dbReference type="AlphaFoldDB" id="A0A8S4QHG8"/>
<dbReference type="Proteomes" id="UP000838756">
    <property type="component" value="Unassembled WGS sequence"/>
</dbReference>
<comment type="caution">
    <text evidence="1">The sequence shown here is derived from an EMBL/GenBank/DDBJ whole genome shotgun (WGS) entry which is preliminary data.</text>
</comment>